<dbReference type="SUPFAM" id="SSF53850">
    <property type="entry name" value="Periplasmic binding protein-like II"/>
    <property type="match status" value="1"/>
</dbReference>
<dbReference type="EMBL" id="MELI01000007">
    <property type="protein sequence ID" value="OFW35777.1"/>
    <property type="molecule type" value="Genomic_DNA"/>
</dbReference>
<dbReference type="PANTHER" id="PTHR30024:SF47">
    <property type="entry name" value="TAURINE-BINDING PERIPLASMIC PROTEIN"/>
    <property type="match status" value="1"/>
</dbReference>
<organism evidence="5 6">
    <name type="scientific">Candidatus Aquicultor primus</name>
    <dbReference type="NCBI Taxonomy" id="1797195"/>
    <lineage>
        <taxon>Bacteria</taxon>
        <taxon>Bacillati</taxon>
        <taxon>Actinomycetota</taxon>
        <taxon>Candidatus Aquicultoria</taxon>
        <taxon>Candidatus Aquicultorales</taxon>
        <taxon>Candidatus Aquicultoraceae</taxon>
        <taxon>Candidatus Aquicultor</taxon>
    </lineage>
</organism>
<dbReference type="GO" id="GO:0042918">
    <property type="term" value="P:alkanesulfonate transmembrane transport"/>
    <property type="evidence" value="ECO:0007669"/>
    <property type="project" value="TreeGrafter"/>
</dbReference>
<proteinExistence type="inferred from homology"/>
<sequence length="332" mass="36505">MALVAITVILALGAGCSTNSDSSRRNYSGNLESITVAHAQFEPTALFCIAIDQQYFRQNGLNVISHKHHTGAGALDEVLNGKADVSVGAAEFPLVNKAFKKETISTIGSIGKTEFIYLIGRKDLGIEKVSDLKGKRIGTTAGTIAEFYLGRFLDLNSMDMQDIVFVNIKAPTEYGNAIANGDVDAIVSAQPNANSVKERLGANAVFWPVQSNQHLYSLIISTNEWITKHPEQTSRFLTALAQAEEYATRNPAKAKAIVQKQLNLDTEYMETVWSQNKFSLSLDQSLVLAMEDEARWMMNNKVTTETAMPDFNDYIYEDGLKAVNPDAVNIIR</sequence>
<dbReference type="InterPro" id="IPR015168">
    <property type="entry name" value="SsuA/THI5"/>
</dbReference>
<comment type="subcellular location">
    <subcellularLocation>
        <location evidence="1">Periplasm</location>
    </subcellularLocation>
</comment>
<dbReference type="CDD" id="cd01008">
    <property type="entry name" value="PBP2_NrtA_SsuA_CpmA_like"/>
    <property type="match status" value="1"/>
</dbReference>
<name>A0A1F2US36_9ACTN</name>
<protein>
    <recommendedName>
        <fullName evidence="4">Solute-binding protein family 3/N-terminal domain-containing protein</fullName>
    </recommendedName>
</protein>
<dbReference type="PANTHER" id="PTHR30024">
    <property type="entry name" value="ALIPHATIC SULFONATES-BINDING PROTEIN-RELATED"/>
    <property type="match status" value="1"/>
</dbReference>
<dbReference type="InterPro" id="IPR001638">
    <property type="entry name" value="Solute-binding_3/MltF_N"/>
</dbReference>
<keyword evidence="3" id="KW-0732">Signal</keyword>
<accession>A0A1F2US36</accession>
<dbReference type="SMART" id="SM00062">
    <property type="entry name" value="PBPb"/>
    <property type="match status" value="1"/>
</dbReference>
<evidence type="ECO:0000313" key="5">
    <source>
        <dbReference type="EMBL" id="OFW35777.1"/>
    </source>
</evidence>
<comment type="caution">
    <text evidence="5">The sequence shown here is derived from an EMBL/GenBank/DDBJ whole genome shotgun (WGS) entry which is preliminary data.</text>
</comment>
<dbReference type="GO" id="GO:0042597">
    <property type="term" value="C:periplasmic space"/>
    <property type="evidence" value="ECO:0007669"/>
    <property type="project" value="UniProtKB-SubCell"/>
</dbReference>
<evidence type="ECO:0000256" key="2">
    <source>
        <dbReference type="ARBA" id="ARBA00010742"/>
    </source>
</evidence>
<comment type="similarity">
    <text evidence="2">Belongs to the bacterial solute-binding protein SsuA/TauA family.</text>
</comment>
<dbReference type="Proteomes" id="UP000178086">
    <property type="component" value="Unassembled WGS sequence"/>
</dbReference>
<dbReference type="AlphaFoldDB" id="A0A1F2US36"/>
<evidence type="ECO:0000256" key="1">
    <source>
        <dbReference type="ARBA" id="ARBA00004418"/>
    </source>
</evidence>
<gene>
    <name evidence="5" type="ORF">A2074_00155</name>
</gene>
<evidence type="ECO:0000313" key="6">
    <source>
        <dbReference type="Proteomes" id="UP000178086"/>
    </source>
</evidence>
<evidence type="ECO:0000259" key="4">
    <source>
        <dbReference type="SMART" id="SM00062"/>
    </source>
</evidence>
<dbReference type="Pfam" id="PF09084">
    <property type="entry name" value="NMT1"/>
    <property type="match status" value="1"/>
</dbReference>
<evidence type="ECO:0000256" key="3">
    <source>
        <dbReference type="ARBA" id="ARBA00022729"/>
    </source>
</evidence>
<feature type="domain" description="Solute-binding protein family 3/N-terminal" evidence="4">
    <location>
        <begin position="33"/>
        <end position="265"/>
    </location>
</feature>
<reference evidence="5 6" key="1">
    <citation type="journal article" date="2016" name="Nat. Commun.">
        <title>Thousands of microbial genomes shed light on interconnected biogeochemical processes in an aquifer system.</title>
        <authorList>
            <person name="Anantharaman K."/>
            <person name="Brown C.T."/>
            <person name="Hug L.A."/>
            <person name="Sharon I."/>
            <person name="Castelle C.J."/>
            <person name="Probst A.J."/>
            <person name="Thomas B.C."/>
            <person name="Singh A."/>
            <person name="Wilkins M.J."/>
            <person name="Karaoz U."/>
            <person name="Brodie E.L."/>
            <person name="Williams K.H."/>
            <person name="Hubbard S.S."/>
            <person name="Banfield J.F."/>
        </authorList>
    </citation>
    <scope>NUCLEOTIDE SEQUENCE [LARGE SCALE GENOMIC DNA]</scope>
</reference>
<dbReference type="Gene3D" id="3.40.190.10">
    <property type="entry name" value="Periplasmic binding protein-like II"/>
    <property type="match status" value="2"/>
</dbReference>